<proteinExistence type="predicted"/>
<feature type="non-terminal residue" evidence="2">
    <location>
        <position position="1"/>
    </location>
</feature>
<protein>
    <recommendedName>
        <fullName evidence="1">Reverse transcriptase domain-containing protein</fullName>
    </recommendedName>
</protein>
<dbReference type="AlphaFoldDB" id="A0A0B2RER8"/>
<dbReference type="EMBL" id="KN650522">
    <property type="protein sequence ID" value="KHN31805.1"/>
    <property type="molecule type" value="Genomic_DNA"/>
</dbReference>
<organism evidence="2">
    <name type="scientific">Glycine soja</name>
    <name type="common">Wild soybean</name>
    <dbReference type="NCBI Taxonomy" id="3848"/>
    <lineage>
        <taxon>Eukaryota</taxon>
        <taxon>Viridiplantae</taxon>
        <taxon>Streptophyta</taxon>
        <taxon>Embryophyta</taxon>
        <taxon>Tracheophyta</taxon>
        <taxon>Spermatophyta</taxon>
        <taxon>Magnoliopsida</taxon>
        <taxon>eudicotyledons</taxon>
        <taxon>Gunneridae</taxon>
        <taxon>Pentapetalae</taxon>
        <taxon>rosids</taxon>
        <taxon>fabids</taxon>
        <taxon>Fabales</taxon>
        <taxon>Fabaceae</taxon>
        <taxon>Papilionoideae</taxon>
        <taxon>50 kb inversion clade</taxon>
        <taxon>NPAAA clade</taxon>
        <taxon>indigoferoid/millettioid clade</taxon>
        <taxon>Phaseoleae</taxon>
        <taxon>Glycine</taxon>
        <taxon>Glycine subgen. Soja</taxon>
    </lineage>
</organism>
<gene>
    <name evidence="2" type="ORF">glysoja_049478</name>
</gene>
<name>A0A0B2RER8_GLYSO</name>
<accession>A0A0B2RER8</accession>
<dbReference type="PROSITE" id="PS50878">
    <property type="entry name" value="RT_POL"/>
    <property type="match status" value="1"/>
</dbReference>
<dbReference type="InterPro" id="IPR000477">
    <property type="entry name" value="RT_dom"/>
</dbReference>
<feature type="domain" description="Reverse transcriptase" evidence="1">
    <location>
        <begin position="1"/>
        <end position="86"/>
    </location>
</feature>
<evidence type="ECO:0000313" key="2">
    <source>
        <dbReference type="EMBL" id="KHN31805.1"/>
    </source>
</evidence>
<dbReference type="PANTHER" id="PTHR33116:SF78">
    <property type="entry name" value="OS12G0587133 PROTEIN"/>
    <property type="match status" value="1"/>
</dbReference>
<evidence type="ECO:0000259" key="1">
    <source>
        <dbReference type="PROSITE" id="PS50878"/>
    </source>
</evidence>
<feature type="non-terminal residue" evidence="2">
    <location>
        <position position="119"/>
    </location>
</feature>
<reference evidence="2" key="1">
    <citation type="submission" date="2014-07" db="EMBL/GenBank/DDBJ databases">
        <title>Identification of a novel salt tolerance gene in wild soybean by whole-genome sequencing.</title>
        <authorList>
            <person name="Lam H.-M."/>
            <person name="Qi X."/>
            <person name="Li M.-W."/>
            <person name="Liu X."/>
            <person name="Xie M."/>
            <person name="Ni M."/>
            <person name="Xu X."/>
        </authorList>
    </citation>
    <scope>NUCLEOTIDE SEQUENCE [LARGE SCALE GENOMIC DNA]</scope>
    <source>
        <tissue evidence="2">Root</tissue>
    </source>
</reference>
<dbReference type="Proteomes" id="UP000053555">
    <property type="component" value="Unassembled WGS sequence"/>
</dbReference>
<sequence>VGRQKEEINILQYADDTLFFGSANTANVRVMKSILRIFELVSGLKINYTKSKFGCLGKSLDWCREAASYLNCGQLEFPFSYLGIPVGSTSKRWDVWQPLISKFESKLSKWKQRCLSMGG</sequence>
<dbReference type="PANTHER" id="PTHR33116">
    <property type="entry name" value="REVERSE TRANSCRIPTASE ZINC-BINDING DOMAIN-CONTAINING PROTEIN-RELATED-RELATED"/>
    <property type="match status" value="1"/>
</dbReference>